<proteinExistence type="predicted"/>
<dbReference type="EMBL" id="FCNY02000010">
    <property type="protein sequence ID" value="SAL51736.1"/>
    <property type="molecule type" value="Genomic_DNA"/>
</dbReference>
<keyword evidence="2" id="KW-1185">Reference proteome</keyword>
<evidence type="ECO:0000313" key="2">
    <source>
        <dbReference type="Proteomes" id="UP000054740"/>
    </source>
</evidence>
<name>A0A158I5B3_CABCO</name>
<reference evidence="2" key="1">
    <citation type="submission" date="2016-01" db="EMBL/GenBank/DDBJ databases">
        <authorList>
            <person name="Peeters C."/>
        </authorList>
    </citation>
    <scope>NUCLEOTIDE SEQUENCE [LARGE SCALE GENOMIC DNA]</scope>
</reference>
<organism evidence="1 2">
    <name type="scientific">Caballeronia cordobensis</name>
    <name type="common">Burkholderia cordobensis</name>
    <dbReference type="NCBI Taxonomy" id="1353886"/>
    <lineage>
        <taxon>Bacteria</taxon>
        <taxon>Pseudomonadati</taxon>
        <taxon>Pseudomonadota</taxon>
        <taxon>Betaproteobacteria</taxon>
        <taxon>Burkholderiales</taxon>
        <taxon>Burkholderiaceae</taxon>
        <taxon>Caballeronia</taxon>
    </lineage>
</organism>
<dbReference type="AlphaFoldDB" id="A0A158I5B3"/>
<gene>
    <name evidence="1" type="ORF">AWB70_04239</name>
</gene>
<sequence>MNDWKHSLRKTVEYWLSPSPAALVRILRFKNRGRTNECFVKVITSESGRAAEMYFFRHDDGTWRVFPPRRSFPSLTYPRFA</sequence>
<dbReference type="Proteomes" id="UP000054740">
    <property type="component" value="Unassembled WGS sequence"/>
</dbReference>
<evidence type="ECO:0000313" key="1">
    <source>
        <dbReference type="EMBL" id="SAL51736.1"/>
    </source>
</evidence>
<protein>
    <submittedName>
        <fullName evidence="1">Uncharacterized protein</fullName>
    </submittedName>
</protein>
<accession>A0A158I5B3</accession>